<dbReference type="AlphaFoldDB" id="A0A7R9E6I2"/>
<reference evidence="3" key="1">
    <citation type="submission" date="2020-11" db="EMBL/GenBank/DDBJ databases">
        <authorList>
            <person name="Tran Van P."/>
        </authorList>
    </citation>
    <scope>NUCLEOTIDE SEQUENCE</scope>
</reference>
<dbReference type="GO" id="GO:0042162">
    <property type="term" value="F:telomeric DNA binding"/>
    <property type="evidence" value="ECO:0007669"/>
    <property type="project" value="TreeGrafter"/>
</dbReference>
<dbReference type="GO" id="GO:0043564">
    <property type="term" value="C:Ku70:Ku80 complex"/>
    <property type="evidence" value="ECO:0007669"/>
    <property type="project" value="TreeGrafter"/>
</dbReference>
<evidence type="ECO:0000313" key="3">
    <source>
        <dbReference type="EMBL" id="CAD7428362.1"/>
    </source>
</evidence>
<proteinExistence type="predicted"/>
<sequence length="110" mass="12606">MVAIARRVYNTGSAPIIGALFPKVMYKTKGLMFIRLPFSENLRDFLFRSLKSDLEVITDDQIKSIDTLIDGMDLMEAGDNCDKKYGASCPEKKFYKIDKEKTEKDNTLQR</sequence>
<dbReference type="PANTHER" id="PTHR12604:SF4">
    <property type="entry name" value="X-RAY REPAIR CROSS-COMPLEMENTING PROTEIN 5"/>
    <property type="match status" value="1"/>
</dbReference>
<dbReference type="GO" id="GO:0003690">
    <property type="term" value="F:double-stranded DNA binding"/>
    <property type="evidence" value="ECO:0007669"/>
    <property type="project" value="TreeGrafter"/>
</dbReference>
<dbReference type="GO" id="GO:0000723">
    <property type="term" value="P:telomere maintenance"/>
    <property type="evidence" value="ECO:0007669"/>
    <property type="project" value="TreeGrafter"/>
</dbReference>
<dbReference type="EMBL" id="OB793719">
    <property type="protein sequence ID" value="CAD7428362.1"/>
    <property type="molecule type" value="Genomic_DNA"/>
</dbReference>
<dbReference type="Pfam" id="PF02735">
    <property type="entry name" value="Ku"/>
    <property type="match status" value="1"/>
</dbReference>
<dbReference type="InterPro" id="IPR016194">
    <property type="entry name" value="SPOC-like_C_dom_sf"/>
</dbReference>
<feature type="domain" description="Ku" evidence="2">
    <location>
        <begin position="1"/>
        <end position="63"/>
    </location>
</feature>
<name>A0A7R9E6I2_9NEOP</name>
<keyword evidence="1" id="KW-0238">DNA-binding</keyword>
<protein>
    <recommendedName>
        <fullName evidence="2">Ku domain-containing protein</fullName>
    </recommendedName>
</protein>
<organism evidence="3">
    <name type="scientific">Timema monikensis</name>
    <dbReference type="NCBI Taxonomy" id="170555"/>
    <lineage>
        <taxon>Eukaryota</taxon>
        <taxon>Metazoa</taxon>
        <taxon>Ecdysozoa</taxon>
        <taxon>Arthropoda</taxon>
        <taxon>Hexapoda</taxon>
        <taxon>Insecta</taxon>
        <taxon>Pterygota</taxon>
        <taxon>Neoptera</taxon>
        <taxon>Polyneoptera</taxon>
        <taxon>Phasmatodea</taxon>
        <taxon>Timematodea</taxon>
        <taxon>Timematoidea</taxon>
        <taxon>Timematidae</taxon>
        <taxon>Timema</taxon>
    </lineage>
</organism>
<accession>A0A7R9E6I2</accession>
<dbReference type="GO" id="GO:0006303">
    <property type="term" value="P:double-strand break repair via nonhomologous end joining"/>
    <property type="evidence" value="ECO:0007669"/>
    <property type="project" value="InterPro"/>
</dbReference>
<evidence type="ECO:0000259" key="2">
    <source>
        <dbReference type="Pfam" id="PF02735"/>
    </source>
</evidence>
<evidence type="ECO:0000256" key="1">
    <source>
        <dbReference type="ARBA" id="ARBA00023125"/>
    </source>
</evidence>
<gene>
    <name evidence="3" type="ORF">TMSB3V08_LOCUS5174</name>
</gene>
<dbReference type="PANTHER" id="PTHR12604">
    <property type="entry name" value="KU AUTOANTIGEN DNA HELICASE"/>
    <property type="match status" value="1"/>
</dbReference>
<dbReference type="SUPFAM" id="SSF100939">
    <property type="entry name" value="SPOC domain-like"/>
    <property type="match status" value="1"/>
</dbReference>
<dbReference type="InterPro" id="IPR006164">
    <property type="entry name" value="DNA_bd_Ku70/Ku80"/>
</dbReference>
<dbReference type="Gene3D" id="2.40.290.10">
    <property type="match status" value="1"/>
</dbReference>